<dbReference type="Proteomes" id="UP000678374">
    <property type="component" value="Unassembled WGS sequence"/>
</dbReference>
<comment type="similarity">
    <text evidence="2">Belongs to the NrfD family.</text>
</comment>
<dbReference type="InterPro" id="IPR052049">
    <property type="entry name" value="Electron_transfer_protein"/>
</dbReference>
<evidence type="ECO:0000256" key="7">
    <source>
        <dbReference type="SAM" id="Phobius"/>
    </source>
</evidence>
<evidence type="ECO:0000313" key="9">
    <source>
        <dbReference type="Proteomes" id="UP000678374"/>
    </source>
</evidence>
<organism evidence="8 9">
    <name type="scientific">Ideonella aquatica</name>
    <dbReference type="NCBI Taxonomy" id="2824119"/>
    <lineage>
        <taxon>Bacteria</taxon>
        <taxon>Pseudomonadati</taxon>
        <taxon>Pseudomonadota</taxon>
        <taxon>Betaproteobacteria</taxon>
        <taxon>Burkholderiales</taxon>
        <taxon>Sphaerotilaceae</taxon>
        <taxon>Ideonella</taxon>
    </lineage>
</organism>
<evidence type="ECO:0000256" key="5">
    <source>
        <dbReference type="ARBA" id="ARBA00022989"/>
    </source>
</evidence>
<evidence type="ECO:0000256" key="1">
    <source>
        <dbReference type="ARBA" id="ARBA00004651"/>
    </source>
</evidence>
<dbReference type="PANTHER" id="PTHR34856">
    <property type="entry name" value="PROTEIN NRFD"/>
    <property type="match status" value="1"/>
</dbReference>
<dbReference type="GO" id="GO:0005886">
    <property type="term" value="C:plasma membrane"/>
    <property type="evidence" value="ECO:0007669"/>
    <property type="project" value="UniProtKB-SubCell"/>
</dbReference>
<feature type="transmembrane region" description="Helical" evidence="7">
    <location>
        <begin position="129"/>
        <end position="152"/>
    </location>
</feature>
<feature type="transmembrane region" description="Helical" evidence="7">
    <location>
        <begin position="15"/>
        <end position="37"/>
    </location>
</feature>
<accession>A0A940YRY0</accession>
<feature type="transmembrane region" description="Helical" evidence="7">
    <location>
        <begin position="365"/>
        <end position="386"/>
    </location>
</feature>
<gene>
    <name evidence="8" type="primary">nrfD</name>
    <name evidence="8" type="ORF">KAK06_17975</name>
</gene>
<name>A0A940YRY0_9BURK</name>
<feature type="transmembrane region" description="Helical" evidence="7">
    <location>
        <begin position="311"/>
        <end position="332"/>
    </location>
</feature>
<feature type="transmembrane region" description="Helical" evidence="7">
    <location>
        <begin position="164"/>
        <end position="187"/>
    </location>
</feature>
<sequence>MQRLSPGLYTLRERLFYLLLVLGGTGVALGLLAAATLEHHGHVISGMDNQVVWGLPHVFAIFLIVAASGALNVASIGSVFGRSLYKRRAPLSGLLTLAMLAGGLFVLMLDLGRPDRVIVAATHYNFRSVFAWNVFLYSGMFAIVAVYLWTMFERRLQPWSRSAGIAALAWRFVLTTGTGSIFGFLVARQAYQSALLAPLFIVLSFGWGLAVFLIVQSAMYRWNEQVLPDATRQRMSRLLGLFLIASAYLVAVYHATNLYFARQSDFEAFLLLGRGGGELYSMLFWGGWGLVGTLVPVALLYLPWMGGPRSMLLAAVLVVAGGFAFLHVFIIGGQAFPLEIFPGHSVRSSFGDGQVARYVPSLWEALLGLGGLAVAFVLTTVGVRVLDFLPQDELSDTQEAH</sequence>
<evidence type="ECO:0000313" key="8">
    <source>
        <dbReference type="EMBL" id="MBQ0960848.1"/>
    </source>
</evidence>
<keyword evidence="4 7" id="KW-0812">Transmembrane</keyword>
<keyword evidence="6 7" id="KW-0472">Membrane</keyword>
<protein>
    <submittedName>
        <fullName evidence="8">Polysulfide reductase NrfD</fullName>
    </submittedName>
</protein>
<feature type="transmembrane region" description="Helical" evidence="7">
    <location>
        <begin position="193"/>
        <end position="215"/>
    </location>
</feature>
<evidence type="ECO:0000256" key="3">
    <source>
        <dbReference type="ARBA" id="ARBA00022475"/>
    </source>
</evidence>
<dbReference type="PANTHER" id="PTHR34856:SF2">
    <property type="entry name" value="PROTEIN NRFD"/>
    <property type="match status" value="1"/>
</dbReference>
<dbReference type="EMBL" id="JAGQDE010000018">
    <property type="protein sequence ID" value="MBQ0960848.1"/>
    <property type="molecule type" value="Genomic_DNA"/>
</dbReference>
<comment type="subcellular location">
    <subcellularLocation>
        <location evidence="1">Cell membrane</location>
        <topology evidence="1">Multi-pass membrane protein</topology>
    </subcellularLocation>
</comment>
<evidence type="ECO:0000256" key="6">
    <source>
        <dbReference type="ARBA" id="ARBA00023136"/>
    </source>
</evidence>
<keyword evidence="3" id="KW-1003">Cell membrane</keyword>
<feature type="transmembrane region" description="Helical" evidence="7">
    <location>
        <begin position="236"/>
        <end position="260"/>
    </location>
</feature>
<feature type="transmembrane region" description="Helical" evidence="7">
    <location>
        <begin position="57"/>
        <end position="79"/>
    </location>
</feature>
<dbReference type="Pfam" id="PF03916">
    <property type="entry name" value="NrfD"/>
    <property type="match status" value="1"/>
</dbReference>
<feature type="transmembrane region" description="Helical" evidence="7">
    <location>
        <begin position="280"/>
        <end position="304"/>
    </location>
</feature>
<reference evidence="8" key="1">
    <citation type="submission" date="2021-04" db="EMBL/GenBank/DDBJ databases">
        <title>The genome sequence of Ideonella sp. 4Y11.</title>
        <authorList>
            <person name="Liu Y."/>
        </authorList>
    </citation>
    <scope>NUCLEOTIDE SEQUENCE</scope>
    <source>
        <strain evidence="8">4Y11</strain>
    </source>
</reference>
<comment type="caution">
    <text evidence="8">The sequence shown here is derived from an EMBL/GenBank/DDBJ whole genome shotgun (WGS) entry which is preliminary data.</text>
</comment>
<dbReference type="InterPro" id="IPR005614">
    <property type="entry name" value="NrfD-like"/>
</dbReference>
<keyword evidence="5 7" id="KW-1133">Transmembrane helix</keyword>
<keyword evidence="9" id="KW-1185">Reference proteome</keyword>
<evidence type="ECO:0000256" key="2">
    <source>
        <dbReference type="ARBA" id="ARBA00008929"/>
    </source>
</evidence>
<dbReference type="AlphaFoldDB" id="A0A940YRY0"/>
<dbReference type="Gene3D" id="1.20.1630.10">
    <property type="entry name" value="Formate dehydrogenase/DMSO reductase domain"/>
    <property type="match status" value="1"/>
</dbReference>
<evidence type="ECO:0000256" key="4">
    <source>
        <dbReference type="ARBA" id="ARBA00022692"/>
    </source>
</evidence>
<proteinExistence type="inferred from homology"/>
<feature type="transmembrane region" description="Helical" evidence="7">
    <location>
        <begin position="91"/>
        <end position="109"/>
    </location>
</feature>